<sequence>MPTTFTEDGIVVVRQLTQTGGGPPVVLPPDTVVGYLVVGSGGSGGIGGDGGEVKSGAFVTPSTPVEATFIVPAPVLPGQLGDDTMLILNNGLPVIVSRGGGSGPFSNFTNAFGGAGHGGPGLEGIAGRAGRGGPGVPVTLWNGETRVYGAGGAGSVGPGFLQALPVDTGGGAGSIHAVVNSGSGGAGGTPDNPSGGTGAIGQISLWYRDPAQPVLELDPGLPGVVTDEDTGGTTYEVDTEVFTVDAASGGGGGAEVYPTAAVSAQRIVQASQVASSSDLFNVSTNATLQAAVERAAPVTMNVLRVAAGKPRTYTRTTSPLISVTNAEQSSIYGNTVRFTPLQAAAVIAVRDDPALTPETVQYALDVGVPRFFIQDMATRAESLARKRVFAAAGIEFVAAPFNRYF</sequence>
<accession>A0A6C0ASQ2</accession>
<reference evidence="1" key="1">
    <citation type="journal article" date="2020" name="Nature">
        <title>Giant virus diversity and host interactions through global metagenomics.</title>
        <authorList>
            <person name="Schulz F."/>
            <person name="Roux S."/>
            <person name="Paez-Espino D."/>
            <person name="Jungbluth S."/>
            <person name="Walsh D.A."/>
            <person name="Denef V.J."/>
            <person name="McMahon K.D."/>
            <person name="Konstantinidis K.T."/>
            <person name="Eloe-Fadrosh E.A."/>
            <person name="Kyrpides N.C."/>
            <person name="Woyke T."/>
        </authorList>
    </citation>
    <scope>NUCLEOTIDE SEQUENCE</scope>
    <source>
        <strain evidence="1">GVMAG-S-1103017-74</strain>
    </source>
</reference>
<proteinExistence type="predicted"/>
<dbReference type="AlphaFoldDB" id="A0A6C0ASQ2"/>
<evidence type="ECO:0000313" key="1">
    <source>
        <dbReference type="EMBL" id="QHS82947.1"/>
    </source>
</evidence>
<protein>
    <submittedName>
        <fullName evidence="1">Uncharacterized protein</fullName>
    </submittedName>
</protein>
<dbReference type="EMBL" id="MN740864">
    <property type="protein sequence ID" value="QHS82947.1"/>
    <property type="molecule type" value="Genomic_DNA"/>
</dbReference>
<organism evidence="1">
    <name type="scientific">viral metagenome</name>
    <dbReference type="NCBI Taxonomy" id="1070528"/>
    <lineage>
        <taxon>unclassified sequences</taxon>
        <taxon>metagenomes</taxon>
        <taxon>organismal metagenomes</taxon>
    </lineage>
</organism>
<name>A0A6C0ASQ2_9ZZZZ</name>